<dbReference type="RefSeq" id="WP_046230175.1">
    <property type="nucleotide sequence ID" value="NZ_FONN01000002.1"/>
</dbReference>
<accession>A0A1I2AEJ8</accession>
<dbReference type="EMBL" id="FONN01000002">
    <property type="protein sequence ID" value="SFE42336.1"/>
    <property type="molecule type" value="Genomic_DNA"/>
</dbReference>
<gene>
    <name evidence="1" type="ORF">SAMN04487969_102448</name>
</gene>
<protein>
    <submittedName>
        <fullName evidence="1">Dimeric dUTPase, all-alpha-NTP-PPase (MazG) superfamily</fullName>
    </submittedName>
</protein>
<dbReference type="Pfam" id="PF08761">
    <property type="entry name" value="dUTPase_2"/>
    <property type="match status" value="2"/>
</dbReference>
<reference evidence="2" key="1">
    <citation type="submission" date="2016-10" db="EMBL/GenBank/DDBJ databases">
        <authorList>
            <person name="Varghese N."/>
            <person name="Submissions S."/>
        </authorList>
    </citation>
    <scope>NUCLEOTIDE SEQUENCE [LARGE SCALE GENOMIC DNA]</scope>
    <source>
        <strain evidence="2">CGMCC 1.10223</strain>
    </source>
</reference>
<organism evidence="1 2">
    <name type="scientific">Paenibacillus algorifonticola</name>
    <dbReference type="NCBI Taxonomy" id="684063"/>
    <lineage>
        <taxon>Bacteria</taxon>
        <taxon>Bacillati</taxon>
        <taxon>Bacillota</taxon>
        <taxon>Bacilli</taxon>
        <taxon>Bacillales</taxon>
        <taxon>Paenibacillaceae</taxon>
        <taxon>Paenibacillus</taxon>
    </lineage>
</organism>
<dbReference type="Gene3D" id="1.10.4010.10">
    <property type="entry name" value="Type II deoxyuridine triphosphatase"/>
    <property type="match status" value="1"/>
</dbReference>
<dbReference type="AlphaFoldDB" id="A0A1I2AEJ8"/>
<dbReference type="Proteomes" id="UP000183410">
    <property type="component" value="Unassembled WGS sequence"/>
</dbReference>
<evidence type="ECO:0000313" key="2">
    <source>
        <dbReference type="Proteomes" id="UP000183410"/>
    </source>
</evidence>
<dbReference type="InterPro" id="IPR014871">
    <property type="entry name" value="dUTPase/dCTP_pyrophosphatase"/>
</dbReference>
<name>A0A1I2AEJ8_9BACL</name>
<evidence type="ECO:0000313" key="1">
    <source>
        <dbReference type="EMBL" id="SFE42336.1"/>
    </source>
</evidence>
<keyword evidence="2" id="KW-1185">Reference proteome</keyword>
<dbReference type="CDD" id="cd11527">
    <property type="entry name" value="NTP-PPase_dUTPase"/>
    <property type="match status" value="1"/>
</dbReference>
<sequence length="227" mass="25657">MSTLTLEQMYEMQKALDAKIIVEKGLEGKDLLPNTVLALQVEIAELANEWRGFKHWSNDRQKRTKKEITCSYCNGTGDENSEANIQNLLDGGSGEPYKKCSECDGKGMTGYSNPLLEEYVDCLHFFLSIARQLDLPASDLYSWEDGVEGETTILFSEIMHNVGMIHADKMLTRDFEDVQAFKRECFRAALFIFHALGEQRLGFTFEDVSAAYAAKNAVNHERQANGY</sequence>
<dbReference type="SUPFAM" id="SSF101386">
    <property type="entry name" value="all-alpha NTP pyrophosphatases"/>
    <property type="match status" value="1"/>
</dbReference>
<dbReference type="Gene3D" id="6.20.20.10">
    <property type="match status" value="1"/>
</dbReference>
<dbReference type="OrthoDB" id="5506143at2"/>
<proteinExistence type="predicted"/>